<evidence type="ECO:0000256" key="2">
    <source>
        <dbReference type="ARBA" id="ARBA00022801"/>
    </source>
</evidence>
<dbReference type="KEGG" id="tvr:TVD_11370"/>
<dbReference type="PATRIC" id="fig|106634.4.peg.2320"/>
<dbReference type="PANTHER" id="PTHR43736:SF1">
    <property type="entry name" value="DIHYDRONEOPTERIN TRIPHOSPHATE DIPHOSPHATASE"/>
    <property type="match status" value="1"/>
</dbReference>
<dbReference type="STRING" id="106634.TVD_11370"/>
<dbReference type="PROSITE" id="PS00893">
    <property type="entry name" value="NUDIX_BOX"/>
    <property type="match status" value="1"/>
</dbReference>
<dbReference type="Gene3D" id="3.90.79.10">
    <property type="entry name" value="Nucleoside Triphosphate Pyrophosphohydrolase"/>
    <property type="match status" value="1"/>
</dbReference>
<dbReference type="RefSeq" id="WP_047251633.1">
    <property type="nucleotide sequence ID" value="NZ_CP011367.1"/>
</dbReference>
<sequence>MNNPEGSSGPPVTPRLAVDMVIRHSAQPGRVLVIERHNPPYGWALPGGFVDVGESTENAAVREAREETGLEVELEALLGVYSDPQRDPRGHTVSAVYIARGRGEARAGDDAADCAWLDPEDPGQVLVFDHRRILDDYRRWRLTGETAAPRPVQKTG</sequence>
<dbReference type="InterPro" id="IPR015797">
    <property type="entry name" value="NUDIX_hydrolase-like_dom_sf"/>
</dbReference>
<accession>A0A0G3G8N2</accession>
<feature type="domain" description="Nudix hydrolase" evidence="4">
    <location>
        <begin position="13"/>
        <end position="142"/>
    </location>
</feature>
<name>A0A0G3G8N2_9GAMM</name>
<dbReference type="InterPro" id="IPR000086">
    <property type="entry name" value="NUDIX_hydrolase_dom"/>
</dbReference>
<dbReference type="AlphaFoldDB" id="A0A0G3G8N2"/>
<dbReference type="CDD" id="cd18873">
    <property type="entry name" value="NUDIX_NadM_like"/>
    <property type="match status" value="1"/>
</dbReference>
<gene>
    <name evidence="5" type="ORF">TVD_11370</name>
</gene>
<dbReference type="EMBL" id="CP011367">
    <property type="protein sequence ID" value="AKJ95917.1"/>
    <property type="molecule type" value="Genomic_DNA"/>
</dbReference>
<dbReference type="SUPFAM" id="SSF55811">
    <property type="entry name" value="Nudix"/>
    <property type="match status" value="1"/>
</dbReference>
<evidence type="ECO:0000259" key="4">
    <source>
        <dbReference type="PROSITE" id="PS51462"/>
    </source>
</evidence>
<dbReference type="InterPro" id="IPR020476">
    <property type="entry name" value="Nudix_hydrolase"/>
</dbReference>
<dbReference type="GO" id="GO:0016787">
    <property type="term" value="F:hydrolase activity"/>
    <property type="evidence" value="ECO:0007669"/>
    <property type="project" value="UniProtKB-KW"/>
</dbReference>
<dbReference type="OrthoDB" id="542521at2"/>
<keyword evidence="6" id="KW-1185">Reference proteome</keyword>
<evidence type="ECO:0000313" key="6">
    <source>
        <dbReference type="Proteomes" id="UP000064201"/>
    </source>
</evidence>
<proteinExistence type="inferred from homology"/>
<comment type="cofactor">
    <cofactor evidence="1">
        <name>Mg(2+)</name>
        <dbReference type="ChEBI" id="CHEBI:18420"/>
    </cofactor>
</comment>
<dbReference type="PROSITE" id="PS51462">
    <property type="entry name" value="NUDIX"/>
    <property type="match status" value="1"/>
</dbReference>
<evidence type="ECO:0000313" key="5">
    <source>
        <dbReference type="EMBL" id="AKJ95917.1"/>
    </source>
</evidence>
<protein>
    <submittedName>
        <fullName evidence="5">NUDIX hydrolase</fullName>
    </submittedName>
</protein>
<comment type="similarity">
    <text evidence="3">Belongs to the Nudix hydrolase family.</text>
</comment>
<dbReference type="InterPro" id="IPR020084">
    <property type="entry name" value="NUDIX_hydrolase_CS"/>
</dbReference>
<dbReference type="PRINTS" id="PR00502">
    <property type="entry name" value="NUDIXFAMILY"/>
</dbReference>
<reference evidence="5 6" key="1">
    <citation type="submission" date="2015-04" db="EMBL/GenBank/DDBJ databases">
        <title>Complete Sequence for the Genome of the Thioalkalivibrio versutus D301.</title>
        <authorList>
            <person name="Mu T."/>
            <person name="Zhou J."/>
            <person name="Xu X."/>
        </authorList>
    </citation>
    <scope>NUCLEOTIDE SEQUENCE [LARGE SCALE GENOMIC DNA]</scope>
    <source>
        <strain evidence="5 6">D301</strain>
    </source>
</reference>
<dbReference type="Proteomes" id="UP000064201">
    <property type="component" value="Chromosome"/>
</dbReference>
<dbReference type="PANTHER" id="PTHR43736">
    <property type="entry name" value="ADP-RIBOSE PYROPHOSPHATASE"/>
    <property type="match status" value="1"/>
</dbReference>
<evidence type="ECO:0000256" key="1">
    <source>
        <dbReference type="ARBA" id="ARBA00001946"/>
    </source>
</evidence>
<organism evidence="5 6">
    <name type="scientific">Thioalkalivibrio versutus</name>
    <dbReference type="NCBI Taxonomy" id="106634"/>
    <lineage>
        <taxon>Bacteria</taxon>
        <taxon>Pseudomonadati</taxon>
        <taxon>Pseudomonadota</taxon>
        <taxon>Gammaproteobacteria</taxon>
        <taxon>Chromatiales</taxon>
        <taxon>Ectothiorhodospiraceae</taxon>
        <taxon>Thioalkalivibrio</taxon>
    </lineage>
</organism>
<dbReference type="Pfam" id="PF00293">
    <property type="entry name" value="NUDIX"/>
    <property type="match status" value="1"/>
</dbReference>
<evidence type="ECO:0000256" key="3">
    <source>
        <dbReference type="RuleBase" id="RU003476"/>
    </source>
</evidence>
<keyword evidence="2 3" id="KW-0378">Hydrolase</keyword>